<reference evidence="3" key="1">
    <citation type="submission" date="2023-03" db="EMBL/GenBank/DDBJ databases">
        <title>Multiphase analysis and comparison of six strains from genera Psychromarinibacter, Lutimaribacter, and Maritimibacter, including a novel species: Psychromarinibacter sediminicola sp. nov.</title>
        <authorList>
            <person name="Wang Y.-H."/>
            <person name="Ye M.-Q."/>
            <person name="Du Z.-J."/>
        </authorList>
    </citation>
    <scope>NUCLEOTIDE SEQUENCE</scope>
    <source>
        <strain evidence="3">C21-152</strain>
    </source>
</reference>
<dbReference type="AlphaFoldDB" id="A0AAE3TB31"/>
<dbReference type="Gene3D" id="2.60.120.10">
    <property type="entry name" value="Jelly Rolls"/>
    <property type="match status" value="1"/>
</dbReference>
<dbReference type="PANTHER" id="PTHR43698">
    <property type="entry name" value="RIBD C-TERMINAL DOMAIN CONTAINING PROTEIN"/>
    <property type="match status" value="1"/>
</dbReference>
<dbReference type="InterPro" id="IPR011051">
    <property type="entry name" value="RmlC_Cupin_sf"/>
</dbReference>
<dbReference type="SUPFAM" id="SSF51182">
    <property type="entry name" value="RmlC-like cupins"/>
    <property type="match status" value="1"/>
</dbReference>
<proteinExistence type="predicted"/>
<accession>A0AAE3TB31</accession>
<dbReference type="PANTHER" id="PTHR43698:SF1">
    <property type="entry name" value="BLL4564 PROTEIN"/>
    <property type="match status" value="1"/>
</dbReference>
<evidence type="ECO:0000259" key="2">
    <source>
        <dbReference type="Pfam" id="PF07883"/>
    </source>
</evidence>
<sequence length="135" mass="14948">MDHTPAGTRPSLTPPADYFTGRVRQDPIVDAPDPARVRAAWVTFEPGARTAWHTHPLGQTLHVVSGCGLFQTEGEKIVTIRPGDTIWIPPGERHWHGAAPDTFMCHLAMHEALDGKHIDWEEHVTDAEYNGERAG</sequence>
<dbReference type="InterPro" id="IPR013096">
    <property type="entry name" value="Cupin_2"/>
</dbReference>
<feature type="region of interest" description="Disordered" evidence="1">
    <location>
        <begin position="1"/>
        <end position="21"/>
    </location>
</feature>
<evidence type="ECO:0000313" key="3">
    <source>
        <dbReference type="EMBL" id="MDF0603443.1"/>
    </source>
</evidence>
<gene>
    <name evidence="3" type="ORF">P1J78_22175</name>
</gene>
<dbReference type="RefSeq" id="WP_275569563.1">
    <property type="nucleotide sequence ID" value="NZ_JARGYC010000094.1"/>
</dbReference>
<feature type="domain" description="Cupin type-2" evidence="2">
    <location>
        <begin position="41"/>
        <end position="102"/>
    </location>
</feature>
<dbReference type="Pfam" id="PF07883">
    <property type="entry name" value="Cupin_2"/>
    <property type="match status" value="1"/>
</dbReference>
<evidence type="ECO:0000313" key="4">
    <source>
        <dbReference type="Proteomes" id="UP001220964"/>
    </source>
</evidence>
<dbReference type="CDD" id="cd02233">
    <property type="entry name" value="cupin_HNL-like"/>
    <property type="match status" value="1"/>
</dbReference>
<evidence type="ECO:0000256" key="1">
    <source>
        <dbReference type="SAM" id="MobiDB-lite"/>
    </source>
</evidence>
<dbReference type="Proteomes" id="UP001220964">
    <property type="component" value="Unassembled WGS sequence"/>
</dbReference>
<keyword evidence="4" id="KW-1185">Reference proteome</keyword>
<dbReference type="InterPro" id="IPR047263">
    <property type="entry name" value="HNL-like_cupin"/>
</dbReference>
<comment type="caution">
    <text evidence="3">The sequence shown here is derived from an EMBL/GenBank/DDBJ whole genome shotgun (WGS) entry which is preliminary data.</text>
</comment>
<organism evidence="3 4">
    <name type="scientific">Psychromarinibacter sediminicola</name>
    <dbReference type="NCBI Taxonomy" id="3033385"/>
    <lineage>
        <taxon>Bacteria</taxon>
        <taxon>Pseudomonadati</taxon>
        <taxon>Pseudomonadota</taxon>
        <taxon>Alphaproteobacteria</taxon>
        <taxon>Rhodobacterales</taxon>
        <taxon>Paracoccaceae</taxon>
        <taxon>Psychromarinibacter</taxon>
    </lineage>
</organism>
<name>A0AAE3TB31_9RHOB</name>
<protein>
    <submittedName>
        <fullName evidence="3">Cupin domain-containing protein</fullName>
    </submittedName>
</protein>
<dbReference type="EMBL" id="JARGYC010000094">
    <property type="protein sequence ID" value="MDF0603443.1"/>
    <property type="molecule type" value="Genomic_DNA"/>
</dbReference>
<dbReference type="InterPro" id="IPR014710">
    <property type="entry name" value="RmlC-like_jellyroll"/>
</dbReference>